<keyword evidence="1" id="KW-0812">Transmembrane</keyword>
<keyword evidence="1" id="KW-1133">Transmembrane helix</keyword>
<name>A0A0R2EZU4_9LACO</name>
<dbReference type="Proteomes" id="UP000050865">
    <property type="component" value="Unassembled WGS sequence"/>
</dbReference>
<comment type="caution">
    <text evidence="2">The sequence shown here is derived from an EMBL/GenBank/DDBJ whole genome shotgun (WGS) entry which is preliminary data.</text>
</comment>
<feature type="transmembrane region" description="Helical" evidence="1">
    <location>
        <begin position="84"/>
        <end position="110"/>
    </location>
</feature>
<dbReference type="PANTHER" id="PTHR34980:SF2">
    <property type="entry name" value="INNER MEMBRANE PROTEIN YHAH-RELATED"/>
    <property type="match status" value="1"/>
</dbReference>
<keyword evidence="1" id="KW-0472">Membrane</keyword>
<accession>A0A0R2EZU4</accession>
<dbReference type="RefSeq" id="WP_054664161.1">
    <property type="nucleotide sequence ID" value="NZ_AYZJ01000039.1"/>
</dbReference>
<evidence type="ECO:0000313" key="2">
    <source>
        <dbReference type="EMBL" id="KRN21872.1"/>
    </source>
</evidence>
<keyword evidence="3" id="KW-1185">Reference proteome</keyword>
<sequence length="199" mass="21721">MAIKSNQAEQAAAHNRYYRATGFTSIKAFFGNYVNFKGRSSRSEYWWITLFQTILSIIVMIAFLGAVVGAIVGSSSGIDPKKLFASLGAGLVIFLVLVVVFYVAVLLPGIGLTVRRYRDGGIPWWIFPIQIIVYSGAQLLKSGSTAQSLVEWAALLSMIILALLPSKPLPVSRNGFTQDDGLDSRINPSVFAAKEDDQK</sequence>
<feature type="transmembrane region" description="Helical" evidence="1">
    <location>
        <begin position="45"/>
        <end position="72"/>
    </location>
</feature>
<dbReference type="PANTHER" id="PTHR34980">
    <property type="entry name" value="INNER MEMBRANE PROTEIN-RELATED-RELATED"/>
    <property type="match status" value="1"/>
</dbReference>
<dbReference type="PATRIC" id="fig|1423730.4.peg.2072"/>
<gene>
    <name evidence="2" type="ORF">FC75_GL001992</name>
</gene>
<protein>
    <recommendedName>
        <fullName evidence="4">DUF805 domain-containing protein</fullName>
    </recommendedName>
</protein>
<dbReference type="EMBL" id="AYZJ01000039">
    <property type="protein sequence ID" value="KRN21872.1"/>
    <property type="molecule type" value="Genomic_DNA"/>
</dbReference>
<dbReference type="GO" id="GO:0005886">
    <property type="term" value="C:plasma membrane"/>
    <property type="evidence" value="ECO:0007669"/>
    <property type="project" value="TreeGrafter"/>
</dbReference>
<proteinExistence type="predicted"/>
<evidence type="ECO:0000256" key="1">
    <source>
        <dbReference type="SAM" id="Phobius"/>
    </source>
</evidence>
<evidence type="ECO:0008006" key="4">
    <source>
        <dbReference type="Google" id="ProtNLM"/>
    </source>
</evidence>
<evidence type="ECO:0000313" key="3">
    <source>
        <dbReference type="Proteomes" id="UP000050865"/>
    </source>
</evidence>
<reference evidence="2 3" key="1">
    <citation type="journal article" date="2015" name="Genome Announc.">
        <title>Expanding the biotechnology potential of lactobacilli through comparative genomics of 213 strains and associated genera.</title>
        <authorList>
            <person name="Sun Z."/>
            <person name="Harris H.M."/>
            <person name="McCann A."/>
            <person name="Guo C."/>
            <person name="Argimon S."/>
            <person name="Zhang W."/>
            <person name="Yang X."/>
            <person name="Jeffery I.B."/>
            <person name="Cooney J.C."/>
            <person name="Kagawa T.F."/>
            <person name="Liu W."/>
            <person name="Song Y."/>
            <person name="Salvetti E."/>
            <person name="Wrobel A."/>
            <person name="Rasinkangas P."/>
            <person name="Parkhill J."/>
            <person name="Rea M.C."/>
            <person name="O'Sullivan O."/>
            <person name="Ritari J."/>
            <person name="Douillard F.P."/>
            <person name="Paul Ross R."/>
            <person name="Yang R."/>
            <person name="Briner A.E."/>
            <person name="Felis G.E."/>
            <person name="de Vos W.M."/>
            <person name="Barrangou R."/>
            <person name="Klaenhammer T.R."/>
            <person name="Caufield P.W."/>
            <person name="Cui Y."/>
            <person name="Zhang H."/>
            <person name="O'Toole P.W."/>
        </authorList>
    </citation>
    <scope>NUCLEOTIDE SEQUENCE [LARGE SCALE GENOMIC DNA]</scope>
    <source>
        <strain evidence="2 3">DSM 22697</strain>
    </source>
</reference>
<organism evidence="2 3">
    <name type="scientific">Lacticaseibacillus camelliae DSM 22697 = JCM 13995</name>
    <dbReference type="NCBI Taxonomy" id="1423730"/>
    <lineage>
        <taxon>Bacteria</taxon>
        <taxon>Bacillati</taxon>
        <taxon>Bacillota</taxon>
        <taxon>Bacilli</taxon>
        <taxon>Lactobacillales</taxon>
        <taxon>Lactobacillaceae</taxon>
        <taxon>Lacticaseibacillus</taxon>
    </lineage>
</organism>
<dbReference type="Pfam" id="PF05656">
    <property type="entry name" value="DUF805"/>
    <property type="match status" value="1"/>
</dbReference>
<dbReference type="AlphaFoldDB" id="A0A0R2EZU4"/>
<dbReference type="InterPro" id="IPR008523">
    <property type="entry name" value="DUF805"/>
</dbReference>